<sequence>MISFSYSWLIIWKQRNQDASANRELQMASHPKHQPGKKNITVLNSNKYFGIFSPEIDSAIVDADPFLKPNEEYTQVVETLCIYVHLQCSIGFILVSSFTDLSLD</sequence>
<evidence type="ECO:0000313" key="1">
    <source>
        <dbReference type="EnsemblMetazoa" id="OVOC6949.1"/>
    </source>
</evidence>
<accession>A0A2K6WB85</accession>
<proteinExistence type="predicted"/>
<name>A0A2K6WB85_ONCVO</name>
<evidence type="ECO:0000313" key="2">
    <source>
        <dbReference type="Proteomes" id="UP000024404"/>
    </source>
</evidence>
<keyword evidence="2" id="KW-1185">Reference proteome</keyword>
<reference evidence="1" key="2">
    <citation type="submission" date="2018-02" db="UniProtKB">
        <authorList>
            <consortium name="EnsemblMetazoa"/>
        </authorList>
    </citation>
    <scope>IDENTIFICATION</scope>
</reference>
<protein>
    <submittedName>
        <fullName evidence="1">Uncharacterized protein</fullName>
    </submittedName>
</protein>
<dbReference type="Proteomes" id="UP000024404">
    <property type="component" value="Unassembled WGS sequence"/>
</dbReference>
<reference evidence="2" key="1">
    <citation type="submission" date="2013-10" db="EMBL/GenBank/DDBJ databases">
        <title>Genome sequencing of Onchocerca volvulus.</title>
        <authorList>
            <person name="Cotton J."/>
            <person name="Tsai J."/>
            <person name="Stanley E."/>
            <person name="Tracey A."/>
            <person name="Holroyd N."/>
            <person name="Lustigman S."/>
            <person name="Berriman M."/>
        </authorList>
    </citation>
    <scope>NUCLEOTIDE SEQUENCE</scope>
</reference>
<dbReference type="EnsemblMetazoa" id="OVOC6949.2">
    <property type="protein sequence ID" value="OVOC6949.2"/>
    <property type="gene ID" value="WBGene00243758"/>
</dbReference>
<dbReference type="AlphaFoldDB" id="A0A2K6WB85"/>
<organism evidence="1 2">
    <name type="scientific">Onchocerca volvulus</name>
    <dbReference type="NCBI Taxonomy" id="6282"/>
    <lineage>
        <taxon>Eukaryota</taxon>
        <taxon>Metazoa</taxon>
        <taxon>Ecdysozoa</taxon>
        <taxon>Nematoda</taxon>
        <taxon>Chromadorea</taxon>
        <taxon>Rhabditida</taxon>
        <taxon>Spirurina</taxon>
        <taxon>Spiruromorpha</taxon>
        <taxon>Filarioidea</taxon>
        <taxon>Onchocercidae</taxon>
        <taxon>Onchocerca</taxon>
    </lineage>
</organism>
<dbReference type="EnsemblMetazoa" id="OVOC6949.1">
    <property type="protein sequence ID" value="OVOC6949.1"/>
    <property type="gene ID" value="WBGene00243758"/>
</dbReference>
<dbReference type="EMBL" id="CMVM020000181">
    <property type="status" value="NOT_ANNOTATED_CDS"/>
    <property type="molecule type" value="Genomic_DNA"/>
</dbReference>
<dbReference type="STRING" id="6282.A0A2K6WB85"/>